<evidence type="ECO:0000256" key="1">
    <source>
        <dbReference type="SAM" id="SignalP"/>
    </source>
</evidence>
<dbReference type="PROSITE" id="PS50206">
    <property type="entry name" value="RHODANESE_3"/>
    <property type="match status" value="1"/>
</dbReference>
<dbReference type="PIR" id="S76920">
    <property type="entry name" value="S76920"/>
</dbReference>
<evidence type="ECO:0000313" key="3">
    <source>
        <dbReference type="EMBL" id="BAA18832.1"/>
    </source>
</evidence>
<dbReference type="PhylomeDB" id="P74713"/>
<dbReference type="PaxDb" id="1148-1653922"/>
<dbReference type="InterPro" id="IPR036873">
    <property type="entry name" value="Rhodanese-like_dom_sf"/>
</dbReference>
<dbReference type="GO" id="GO:0004792">
    <property type="term" value="F:thiosulfate-cyanide sulfurtransferase activity"/>
    <property type="evidence" value="ECO:0000318"/>
    <property type="project" value="GO_Central"/>
</dbReference>
<dbReference type="STRING" id="1148.gene:10500604"/>
<dbReference type="SMART" id="SM00450">
    <property type="entry name" value="RHOD"/>
    <property type="match status" value="1"/>
</dbReference>
<dbReference type="InParanoid" id="P74713"/>
<evidence type="ECO:0000259" key="2">
    <source>
        <dbReference type="PROSITE" id="PS50206"/>
    </source>
</evidence>
<dbReference type="KEGG" id="syn:slr1184"/>
<dbReference type="InterPro" id="IPR001307">
    <property type="entry name" value="Thiosulphate_STrfase_CS"/>
</dbReference>
<dbReference type="Pfam" id="PF00581">
    <property type="entry name" value="Rhodanese"/>
    <property type="match status" value="1"/>
</dbReference>
<organism evidence="3 4">
    <name type="scientific">Synechocystis sp. (strain ATCC 27184 / PCC 6803 / Kazusa)</name>
    <dbReference type="NCBI Taxonomy" id="1111708"/>
    <lineage>
        <taxon>Bacteria</taxon>
        <taxon>Bacillati</taxon>
        <taxon>Cyanobacteriota</taxon>
        <taxon>Cyanophyceae</taxon>
        <taxon>Synechococcales</taxon>
        <taxon>Merismopediaceae</taxon>
        <taxon>Synechocystis</taxon>
    </lineage>
</organism>
<proteinExistence type="predicted"/>
<keyword evidence="1" id="KW-0732">Signal</keyword>
<feature type="signal peptide" evidence="1">
    <location>
        <begin position="1"/>
        <end position="28"/>
    </location>
</feature>
<dbReference type="Proteomes" id="UP000001425">
    <property type="component" value="Chromosome"/>
</dbReference>
<accession>P74713</accession>
<feature type="chain" id="PRO_5004161573" evidence="1">
    <location>
        <begin position="29"/>
        <end position="164"/>
    </location>
</feature>
<sequence>MASIVFRYLTVLVFSLCLMGFFSPPTLAAGSPPLLNSELNPQTQTMDLAIDSFLDSIPANYYAIRTPAALKKRLDDAKTTLVDVREVKEYQAGHIPGAINIPLRTLSHNLAQIPPDRKVIFYCSTGYRSAMAMMALNLLGYENVLAFSPSFTGWQAAGEAIAKA</sequence>
<dbReference type="PANTHER" id="PTHR44086">
    <property type="entry name" value="THIOSULFATE SULFURTRANSFERASE RDL2, MITOCHONDRIAL-RELATED"/>
    <property type="match status" value="1"/>
</dbReference>
<dbReference type="PANTHER" id="PTHR44086:SF10">
    <property type="entry name" value="THIOSULFATE SULFURTRANSFERASE_RHODANESE-LIKE DOMAIN-CONTAINING PROTEIN 3"/>
    <property type="match status" value="1"/>
</dbReference>
<keyword evidence="4" id="KW-1185">Reference proteome</keyword>
<evidence type="ECO:0000313" key="4">
    <source>
        <dbReference type="Proteomes" id="UP000001425"/>
    </source>
</evidence>
<reference evidence="3 4" key="2">
    <citation type="journal article" date="1996" name="DNA Res.">
        <title>Sequence analysis of the genome of the unicellular cyanobacterium Synechocystis sp. strain PCC6803. II. Sequence determination of the entire genome and assignment of potential protein-coding regions.</title>
        <authorList>
            <person name="Kaneko T."/>
            <person name="Sato S."/>
            <person name="Kotani H."/>
            <person name="Tanaka A."/>
            <person name="Asamizu E."/>
            <person name="Nakamura Y."/>
            <person name="Miyajima N."/>
            <person name="Hirosawa M."/>
            <person name="Sugiura M."/>
            <person name="Sasamoto S."/>
            <person name="Kimura T."/>
            <person name="Hosouchi T."/>
            <person name="Matsuno A."/>
            <person name="Muraki A."/>
            <person name="Nakazaki N."/>
            <person name="Naruo K."/>
            <person name="Okumura S."/>
            <person name="Shimpo S."/>
            <person name="Takeuchi C."/>
            <person name="Wada T."/>
            <person name="Watanabe A."/>
            <person name="Yamada M."/>
            <person name="Yasuda M."/>
            <person name="Tabata S."/>
        </authorList>
    </citation>
    <scope>NUCLEOTIDE SEQUENCE [LARGE SCALE GENOMIC DNA]</scope>
    <source>
        <strain evidence="4">ATCC 27184 / PCC 6803 / Kazusa</strain>
    </source>
</reference>
<dbReference type="InterPro" id="IPR001763">
    <property type="entry name" value="Rhodanese-like_dom"/>
</dbReference>
<feature type="domain" description="Rhodanese" evidence="2">
    <location>
        <begin position="75"/>
        <end position="163"/>
    </location>
</feature>
<name>P74713_SYNY3</name>
<dbReference type="Gene3D" id="3.40.250.10">
    <property type="entry name" value="Rhodanese-like domain"/>
    <property type="match status" value="1"/>
</dbReference>
<gene>
    <name evidence="3" type="ordered locus">slr1184</name>
</gene>
<dbReference type="CDD" id="cd00158">
    <property type="entry name" value="RHOD"/>
    <property type="match status" value="1"/>
</dbReference>
<dbReference type="EnsemblBacteria" id="BAA18832">
    <property type="protein sequence ID" value="BAA18832"/>
    <property type="gene ID" value="BAA18832"/>
</dbReference>
<dbReference type="EMBL" id="BA000022">
    <property type="protein sequence ID" value="BAA18832.1"/>
    <property type="molecule type" value="Genomic_DNA"/>
</dbReference>
<dbReference type="AlphaFoldDB" id="P74713"/>
<dbReference type="PROSITE" id="PS00380">
    <property type="entry name" value="RHODANESE_1"/>
    <property type="match status" value="1"/>
</dbReference>
<dbReference type="eggNOG" id="COG0607">
    <property type="taxonomic scope" value="Bacteria"/>
</dbReference>
<reference evidence="3 4" key="1">
    <citation type="journal article" date="1995" name="DNA Res.">
        <title>Sequence analysis of the genome of the unicellular cyanobacterium Synechocystis sp. strain PCC6803. I. Sequence features in the 1 Mb region from map positions 64% to 92% of the genome.</title>
        <authorList>
            <person name="Kaneko T."/>
            <person name="Tanaka A."/>
            <person name="Sato S."/>
            <person name="Kotani H."/>
            <person name="Sazuka T."/>
            <person name="Miyajima N."/>
            <person name="Sugiura M."/>
            <person name="Tabata S."/>
        </authorList>
    </citation>
    <scope>NUCLEOTIDE SEQUENCE [LARGE SCALE GENOMIC DNA]</scope>
    <source>
        <strain evidence="4">ATCC 27184 / PCC 6803 / Kazusa</strain>
    </source>
</reference>
<protein>
    <submittedName>
        <fullName evidence="3">Slr1184 protein</fullName>
    </submittedName>
</protein>
<dbReference type="SUPFAM" id="SSF52821">
    <property type="entry name" value="Rhodanese/Cell cycle control phosphatase"/>
    <property type="match status" value="1"/>
</dbReference>